<gene>
    <name evidence="2" type="ORF">GCM10011505_04440</name>
</gene>
<name>A0ABQ1I9B5_9PROT</name>
<keyword evidence="3" id="KW-1185">Reference proteome</keyword>
<sequence>MPTSSNDVTYVAPFTGGVSRILTTKLAEYVTPGDFGAVGDGSADDTAAVQAALDSGKDVLLVARYLVSDTINVNTRGQRIFGLMGPGTTSRAAIMMSTGSTAPIVLNIRAHAVCLENFIVIGRSQLEADTLVIFAEEDYQVTPDGKNNGDVDLKITNCAIGRGETLIRIKGRGLNVTQCNLVSFTHGIEIDWPDEQDPEDAEDPDPAKFNPGPNFDNKLLGGMRAYMIRDNRFHAGSGGYLVRNIGWNKANIHGIQFIGNYIDTNCRIFEGTANESIFSDNILIHSVAPNFLFSVSGGDNVRIADNMFYGMVDNGEGQTREILGGVLLSGVSNVSIDGNHFKRVTRDVLSLGTGCTNVAFRGNVMKDVCLANDVSTESQRYVVRINDPVDGLIISENMVDNPSMLRNPPMIGLATTSAAVSGLVVRDNILPDGISTHELTTAMRQAVTDTSRAVLAYDGDGTASQTLTLRFAPVFVMVSITTGTDRGRSMSVSAMASAGSDLVEISGRDVIVKGAWNATATSYTVFAVT</sequence>
<protein>
    <recommendedName>
        <fullName evidence="4">Pectate lyase superfamily protein domain-containing protein</fullName>
    </recommendedName>
</protein>
<organism evidence="2 3">
    <name type="scientific">Tistrella bauzanensis</name>
    <dbReference type="NCBI Taxonomy" id="657419"/>
    <lineage>
        <taxon>Bacteria</taxon>
        <taxon>Pseudomonadati</taxon>
        <taxon>Pseudomonadota</taxon>
        <taxon>Alphaproteobacteria</taxon>
        <taxon>Geminicoccales</taxon>
        <taxon>Geminicoccaceae</taxon>
        <taxon>Tistrella</taxon>
    </lineage>
</organism>
<dbReference type="EMBL" id="BMDZ01000003">
    <property type="protein sequence ID" value="GGB26337.1"/>
    <property type="molecule type" value="Genomic_DNA"/>
</dbReference>
<comment type="caution">
    <text evidence="2">The sequence shown here is derived from an EMBL/GenBank/DDBJ whole genome shotgun (WGS) entry which is preliminary data.</text>
</comment>
<dbReference type="Gene3D" id="2.160.20.10">
    <property type="entry name" value="Single-stranded right-handed beta-helix, Pectin lyase-like"/>
    <property type="match status" value="1"/>
</dbReference>
<dbReference type="SUPFAM" id="SSF51126">
    <property type="entry name" value="Pectin lyase-like"/>
    <property type="match status" value="1"/>
</dbReference>
<accession>A0ABQ1I9B5</accession>
<reference evidence="3" key="1">
    <citation type="journal article" date="2019" name="Int. J. Syst. Evol. Microbiol.">
        <title>The Global Catalogue of Microorganisms (GCM) 10K type strain sequencing project: providing services to taxonomists for standard genome sequencing and annotation.</title>
        <authorList>
            <consortium name="The Broad Institute Genomics Platform"/>
            <consortium name="The Broad Institute Genome Sequencing Center for Infectious Disease"/>
            <person name="Wu L."/>
            <person name="Ma J."/>
        </authorList>
    </citation>
    <scope>NUCLEOTIDE SEQUENCE [LARGE SCALE GENOMIC DNA]</scope>
    <source>
        <strain evidence="3">CGMCC 1.10188</strain>
    </source>
</reference>
<dbReference type="Proteomes" id="UP000603352">
    <property type="component" value="Unassembled WGS sequence"/>
</dbReference>
<dbReference type="RefSeq" id="WP_188574454.1">
    <property type="nucleotide sequence ID" value="NZ_BMDZ01000003.1"/>
</dbReference>
<evidence type="ECO:0000313" key="2">
    <source>
        <dbReference type="EMBL" id="GGB26337.1"/>
    </source>
</evidence>
<evidence type="ECO:0000256" key="1">
    <source>
        <dbReference type="SAM" id="MobiDB-lite"/>
    </source>
</evidence>
<feature type="region of interest" description="Disordered" evidence="1">
    <location>
        <begin position="192"/>
        <end position="213"/>
    </location>
</feature>
<feature type="compositionally biased region" description="Acidic residues" evidence="1">
    <location>
        <begin position="192"/>
        <end position="204"/>
    </location>
</feature>
<dbReference type="InterPro" id="IPR011050">
    <property type="entry name" value="Pectin_lyase_fold/virulence"/>
</dbReference>
<proteinExistence type="predicted"/>
<dbReference type="InterPro" id="IPR012334">
    <property type="entry name" value="Pectin_lyas_fold"/>
</dbReference>
<evidence type="ECO:0008006" key="4">
    <source>
        <dbReference type="Google" id="ProtNLM"/>
    </source>
</evidence>
<evidence type="ECO:0000313" key="3">
    <source>
        <dbReference type="Proteomes" id="UP000603352"/>
    </source>
</evidence>